<protein>
    <submittedName>
        <fullName evidence="2">Uncharacterized protein</fullName>
    </submittedName>
</protein>
<organism evidence="2 3">
    <name type="scientific">Moesziomyces aphidis</name>
    <name type="common">Pseudozyma aphidis</name>
    <dbReference type="NCBI Taxonomy" id="84754"/>
    <lineage>
        <taxon>Eukaryota</taxon>
        <taxon>Fungi</taxon>
        <taxon>Dikarya</taxon>
        <taxon>Basidiomycota</taxon>
        <taxon>Ustilaginomycotina</taxon>
        <taxon>Ustilaginomycetes</taxon>
        <taxon>Ustilaginales</taxon>
        <taxon>Ustilaginaceae</taxon>
        <taxon>Moesziomyces</taxon>
    </lineage>
</organism>
<gene>
    <name evidence="2" type="ORF">PaG_00693</name>
</gene>
<sequence length="116" mass="12340">MEEESRSTGSGTAGAASLDGMTRSNASAVRCWMRYIRSAPEQLEKTPEQASALVAVCPVPAESFFKSICGETSTVRDGKEPGGAEMQGGLGKLEDDRFFSPRKVPFYDTVVSGLLG</sequence>
<comment type="caution">
    <text evidence="2">The sequence shown here is derived from an EMBL/GenBank/DDBJ whole genome shotgun (WGS) entry which is preliminary data.</text>
</comment>
<evidence type="ECO:0000313" key="3">
    <source>
        <dbReference type="Proteomes" id="UP000019462"/>
    </source>
</evidence>
<proteinExistence type="predicted"/>
<name>W3VT79_MOEAP</name>
<reference evidence="2 3" key="1">
    <citation type="journal article" date="2014" name="Genome Announc.">
        <title>Genome sequence of the basidiomycetous fungus Pseudozyma aphidis DSM70725, an efficient producer of biosurfactant mannosylerythritol lipids.</title>
        <authorList>
            <person name="Lorenz S."/>
            <person name="Guenther M."/>
            <person name="Grumaz C."/>
            <person name="Rupp S."/>
            <person name="Zibek S."/>
            <person name="Sohn K."/>
        </authorList>
    </citation>
    <scope>NUCLEOTIDE SEQUENCE [LARGE SCALE GENOMIC DNA]</scope>
    <source>
        <strain evidence="3">ATCC 32657 / CBS 517.83 / DSM 70725 / JCM 10318 / NBRC 10182 / NRRL Y-7954 / St-0401</strain>
    </source>
</reference>
<evidence type="ECO:0000256" key="1">
    <source>
        <dbReference type="SAM" id="MobiDB-lite"/>
    </source>
</evidence>
<dbReference type="Proteomes" id="UP000019462">
    <property type="component" value="Unassembled WGS sequence"/>
</dbReference>
<feature type="region of interest" description="Disordered" evidence="1">
    <location>
        <begin position="75"/>
        <end position="94"/>
    </location>
</feature>
<dbReference type="EMBL" id="AWNI01000004">
    <property type="protein sequence ID" value="ETS64739.1"/>
    <property type="molecule type" value="Genomic_DNA"/>
</dbReference>
<dbReference type="HOGENOM" id="CLU_2097858_0_0_1"/>
<dbReference type="AlphaFoldDB" id="W3VT79"/>
<keyword evidence="3" id="KW-1185">Reference proteome</keyword>
<evidence type="ECO:0000313" key="2">
    <source>
        <dbReference type="EMBL" id="ETS64739.1"/>
    </source>
</evidence>
<accession>W3VT79</accession>